<proteinExistence type="predicted"/>
<organism evidence="5 6">
    <name type="scientific">Citrullus colocynthis</name>
    <name type="common">colocynth</name>
    <dbReference type="NCBI Taxonomy" id="252529"/>
    <lineage>
        <taxon>Eukaryota</taxon>
        <taxon>Viridiplantae</taxon>
        <taxon>Streptophyta</taxon>
        <taxon>Embryophyta</taxon>
        <taxon>Tracheophyta</taxon>
        <taxon>Spermatophyta</taxon>
        <taxon>Magnoliopsida</taxon>
        <taxon>eudicotyledons</taxon>
        <taxon>Gunneridae</taxon>
        <taxon>Pentapetalae</taxon>
        <taxon>rosids</taxon>
        <taxon>fabids</taxon>
        <taxon>Cucurbitales</taxon>
        <taxon>Cucurbitaceae</taxon>
        <taxon>Benincaseae</taxon>
        <taxon>Citrullus</taxon>
    </lineage>
</organism>
<comment type="subcellular location">
    <subcellularLocation>
        <location evidence="1">Membrane</location>
    </subcellularLocation>
</comment>
<evidence type="ECO:0000256" key="4">
    <source>
        <dbReference type="SAM" id="Phobius"/>
    </source>
</evidence>
<keyword evidence="4" id="KW-0812">Transmembrane</keyword>
<protein>
    <recommendedName>
        <fullName evidence="7">Late embryogenesis abundant protein LEA-2 subgroup domain-containing protein</fullName>
    </recommendedName>
</protein>
<evidence type="ECO:0000313" key="6">
    <source>
        <dbReference type="Proteomes" id="UP001642487"/>
    </source>
</evidence>
<gene>
    <name evidence="5" type="ORF">CITCOLO1_LOCUS8395</name>
</gene>
<dbReference type="EMBL" id="OZ021737">
    <property type="protein sequence ID" value="CAK9316531.1"/>
    <property type="molecule type" value="Genomic_DNA"/>
</dbReference>
<accession>A0ABP0Y7Y1</accession>
<feature type="compositionally biased region" description="Basic and acidic residues" evidence="3">
    <location>
        <begin position="71"/>
        <end position="85"/>
    </location>
</feature>
<evidence type="ECO:0000256" key="1">
    <source>
        <dbReference type="ARBA" id="ARBA00004370"/>
    </source>
</evidence>
<keyword evidence="4" id="KW-1133">Transmembrane helix</keyword>
<dbReference type="PANTHER" id="PTHR31234">
    <property type="entry name" value="LATE EMBRYOGENESIS ABUNDANT (LEA) HYDROXYPROLINE-RICH GLYCOPROTEIN FAMILY"/>
    <property type="match status" value="1"/>
</dbReference>
<evidence type="ECO:0008006" key="7">
    <source>
        <dbReference type="Google" id="ProtNLM"/>
    </source>
</evidence>
<feature type="compositionally biased region" description="Basic and acidic residues" evidence="3">
    <location>
        <begin position="202"/>
        <end position="219"/>
    </location>
</feature>
<evidence type="ECO:0000256" key="2">
    <source>
        <dbReference type="ARBA" id="ARBA00023136"/>
    </source>
</evidence>
<dbReference type="PANTHER" id="PTHR31234:SF42">
    <property type="entry name" value="LATE EMBRYOGENESIS ABUNDANT (LEA) HYDROXYPROLINE-RICH GLYCOPROTEIN FAMILY"/>
    <property type="match status" value="1"/>
</dbReference>
<keyword evidence="2 4" id="KW-0472">Membrane</keyword>
<sequence length="422" mass="48244">MTGTNCHGLQSAFVFLDLILENLGIFLFKSFSLPKQASYGLNIKFPLISILSPFISAEHLFLLPNMNRHETNPHFRRPLQPDRGPRQPPLQPQDPSDPQQPNPDPYSEPTTPWPAAEQQPITGKAPRLKKNRQNPYPLPPTQSPPYSDHHEPPQHQPQDPSGKAPRLKKKQQHQVPYVEPGLKSPDQNVQQSRPRVQIQDPSDSREPYPRRRNDVDDNRRNHENNILLMPLPRQTNPFMWFGAVFCAIFWVLVIVGGLVVLIVYLIFRPKSPRFDIATANLNAAYLDMGYLLNADVNLLANFTNPNKKVSVDFSSMILYLYYGNTLIATQFIAPFSASKDETMLINIHMVTSQVRLPILERQRLQKQLETNGIKLEIKGIFRARSNFGTLLRYSYWLHSYCSLYVGGPPSGVLMRSNCRTKH</sequence>
<evidence type="ECO:0000313" key="5">
    <source>
        <dbReference type="EMBL" id="CAK9316531.1"/>
    </source>
</evidence>
<feature type="region of interest" description="Disordered" evidence="3">
    <location>
        <begin position="71"/>
        <end position="219"/>
    </location>
</feature>
<dbReference type="InterPro" id="IPR044839">
    <property type="entry name" value="NDR1-like"/>
</dbReference>
<name>A0ABP0Y7Y1_9ROSI</name>
<evidence type="ECO:0000256" key="3">
    <source>
        <dbReference type="SAM" id="MobiDB-lite"/>
    </source>
</evidence>
<feature type="compositionally biased region" description="Polar residues" evidence="3">
    <location>
        <begin position="185"/>
        <end position="194"/>
    </location>
</feature>
<dbReference type="Proteomes" id="UP001642487">
    <property type="component" value="Chromosome 3"/>
</dbReference>
<feature type="transmembrane region" description="Helical" evidence="4">
    <location>
        <begin position="238"/>
        <end position="267"/>
    </location>
</feature>
<reference evidence="5 6" key="1">
    <citation type="submission" date="2024-03" db="EMBL/GenBank/DDBJ databases">
        <authorList>
            <person name="Gkanogiannis A."/>
            <person name="Becerra Lopez-Lavalle L."/>
        </authorList>
    </citation>
    <scope>NUCLEOTIDE SEQUENCE [LARGE SCALE GENOMIC DNA]</scope>
</reference>
<keyword evidence="6" id="KW-1185">Reference proteome</keyword>